<name>A0ABU0JG26_9HYPH</name>
<gene>
    <name evidence="1" type="ORF">QO011_006272</name>
</gene>
<dbReference type="InterPro" id="IPR011042">
    <property type="entry name" value="6-blade_b-propeller_TolB-like"/>
</dbReference>
<evidence type="ECO:0000313" key="1">
    <source>
        <dbReference type="EMBL" id="MDQ0473238.1"/>
    </source>
</evidence>
<dbReference type="PANTHER" id="PTHR10426:SF88">
    <property type="entry name" value="ADIPOCYTE PLASMA MEMBRANE-ASSOCIATED PROTEIN HEMOMUCIN-RELATED"/>
    <property type="match status" value="1"/>
</dbReference>
<dbReference type="SUPFAM" id="SSF63829">
    <property type="entry name" value="Calcium-dependent phosphotriesterase"/>
    <property type="match status" value="1"/>
</dbReference>
<comment type="caution">
    <text evidence="1">The sequence shown here is derived from an EMBL/GenBank/DDBJ whole genome shotgun (WGS) entry which is preliminary data.</text>
</comment>
<dbReference type="EMBL" id="JAUSVX010000015">
    <property type="protein sequence ID" value="MDQ0473238.1"/>
    <property type="molecule type" value="Genomic_DNA"/>
</dbReference>
<keyword evidence="2" id="KW-1185">Reference proteome</keyword>
<accession>A0ABU0JG26</accession>
<sequence length="370" mass="38624">MMSALYRAYATFRGFDLTGSSVPPMDGPLRPNTRLDEAPVALTIADVDNLAAADGPDARLLASVGSELVVLAPSGTGDGLVIGDRTDLGRPITAMASGPGGALAVAVEGGIMVERRGEPRRQLPAAVPGACVTAMAFAGPDTLVATVGSAAHPAAEWKRDLMTKGATGSVWRILLADGTAAKIADGLSFPCGIAVAGKRVFVSEAWRHRILRLDLDGGAPAVAVAALPAYPGRIAPARSGGFWVALFAPRNPLVEFVLGEDAYRRRMVETIDPDHWIAPSLLAGRSFLEPIQGGTRKKLNMLKPWSPTWSGGLVARCDGDMQVLASFHSRADGHVHGVTSLAELGGRLYAGAKGAGKIVTIEDKTELRAR</sequence>
<protein>
    <recommendedName>
        <fullName evidence="3">Strictosidine synthase</fullName>
    </recommendedName>
</protein>
<dbReference type="Proteomes" id="UP001242480">
    <property type="component" value="Unassembled WGS sequence"/>
</dbReference>
<organism evidence="1 2">
    <name type="scientific">Labrys wisconsinensis</name>
    <dbReference type="NCBI Taxonomy" id="425677"/>
    <lineage>
        <taxon>Bacteria</taxon>
        <taxon>Pseudomonadati</taxon>
        <taxon>Pseudomonadota</taxon>
        <taxon>Alphaproteobacteria</taxon>
        <taxon>Hyphomicrobiales</taxon>
        <taxon>Xanthobacteraceae</taxon>
        <taxon>Labrys</taxon>
    </lineage>
</organism>
<dbReference type="PANTHER" id="PTHR10426">
    <property type="entry name" value="STRICTOSIDINE SYNTHASE-RELATED"/>
    <property type="match status" value="1"/>
</dbReference>
<reference evidence="1 2" key="1">
    <citation type="submission" date="2023-07" db="EMBL/GenBank/DDBJ databases">
        <title>Genomic Encyclopedia of Type Strains, Phase IV (KMG-IV): sequencing the most valuable type-strain genomes for metagenomic binning, comparative biology and taxonomic classification.</title>
        <authorList>
            <person name="Goeker M."/>
        </authorList>
    </citation>
    <scope>NUCLEOTIDE SEQUENCE [LARGE SCALE GENOMIC DNA]</scope>
    <source>
        <strain evidence="1 2">DSM 19619</strain>
    </source>
</reference>
<evidence type="ECO:0000313" key="2">
    <source>
        <dbReference type="Proteomes" id="UP001242480"/>
    </source>
</evidence>
<evidence type="ECO:0008006" key="3">
    <source>
        <dbReference type="Google" id="ProtNLM"/>
    </source>
</evidence>
<dbReference type="RefSeq" id="WP_307281234.1">
    <property type="nucleotide sequence ID" value="NZ_JAUSVX010000015.1"/>
</dbReference>
<proteinExistence type="predicted"/>
<dbReference type="Gene3D" id="2.120.10.30">
    <property type="entry name" value="TolB, C-terminal domain"/>
    <property type="match status" value="1"/>
</dbReference>